<dbReference type="EMBL" id="JAQQWE010000005">
    <property type="protein sequence ID" value="KAK7952117.1"/>
    <property type="molecule type" value="Genomic_DNA"/>
</dbReference>
<name>A0ABR1QDQ7_9PEZI</name>
<gene>
    <name evidence="1" type="ORF">PG986_007845</name>
</gene>
<reference evidence="1 2" key="1">
    <citation type="submission" date="2023-01" db="EMBL/GenBank/DDBJ databases">
        <title>Analysis of 21 Apiospora genomes using comparative genomics revels a genus with tremendous synthesis potential of carbohydrate active enzymes and secondary metabolites.</title>
        <authorList>
            <person name="Sorensen T."/>
        </authorList>
    </citation>
    <scope>NUCLEOTIDE SEQUENCE [LARGE SCALE GENOMIC DNA]</scope>
    <source>
        <strain evidence="1 2">CBS 24483</strain>
    </source>
</reference>
<dbReference type="RefSeq" id="XP_066700179.1">
    <property type="nucleotide sequence ID" value="XM_066844067.1"/>
</dbReference>
<evidence type="ECO:0000313" key="2">
    <source>
        <dbReference type="Proteomes" id="UP001391051"/>
    </source>
</evidence>
<evidence type="ECO:0000313" key="1">
    <source>
        <dbReference type="EMBL" id="KAK7952117.1"/>
    </source>
</evidence>
<accession>A0ABR1QDQ7</accession>
<proteinExistence type="predicted"/>
<protein>
    <submittedName>
        <fullName evidence="1">Uncharacterized protein</fullName>
    </submittedName>
</protein>
<sequence length="60" mass="6877">MSAGNKRWTNDIHRLVGKLKWGLYNGDDILYQQLLALNLYQHADGERVALLRQTVSVPLI</sequence>
<comment type="caution">
    <text evidence="1">The sequence shown here is derived from an EMBL/GenBank/DDBJ whole genome shotgun (WGS) entry which is preliminary data.</text>
</comment>
<dbReference type="Proteomes" id="UP001391051">
    <property type="component" value="Unassembled WGS sequence"/>
</dbReference>
<organism evidence="1 2">
    <name type="scientific">Apiospora aurea</name>
    <dbReference type="NCBI Taxonomy" id="335848"/>
    <lineage>
        <taxon>Eukaryota</taxon>
        <taxon>Fungi</taxon>
        <taxon>Dikarya</taxon>
        <taxon>Ascomycota</taxon>
        <taxon>Pezizomycotina</taxon>
        <taxon>Sordariomycetes</taxon>
        <taxon>Xylariomycetidae</taxon>
        <taxon>Amphisphaeriales</taxon>
        <taxon>Apiosporaceae</taxon>
        <taxon>Apiospora</taxon>
    </lineage>
</organism>
<keyword evidence="2" id="KW-1185">Reference proteome</keyword>
<dbReference type="GeneID" id="92077129"/>